<reference evidence="2" key="1">
    <citation type="journal article" date="2014" name="Science">
        <title>Ancient hybridizations among the ancestral genomes of bread wheat.</title>
        <authorList>
            <consortium name="International Wheat Genome Sequencing Consortium,"/>
            <person name="Marcussen T."/>
            <person name="Sandve S.R."/>
            <person name="Heier L."/>
            <person name="Spannagl M."/>
            <person name="Pfeifer M."/>
            <person name="Jakobsen K.S."/>
            <person name="Wulff B.B."/>
            <person name="Steuernagel B."/>
            <person name="Mayer K.F."/>
            <person name="Olsen O.A."/>
        </authorList>
    </citation>
    <scope>NUCLEOTIDE SEQUENCE [LARGE SCALE GENOMIC DNA]</scope>
    <source>
        <strain evidence="2">cv. AL8/78</strain>
    </source>
</reference>
<dbReference type="Proteomes" id="UP000015105">
    <property type="component" value="Chromosome 2D"/>
</dbReference>
<accession>A0A453DCT0</accession>
<dbReference type="Gramene" id="AET2Gv21191300.33">
    <property type="protein sequence ID" value="AET2Gv21191300.33"/>
    <property type="gene ID" value="AET2Gv21191300"/>
</dbReference>
<name>A0A453DCT0_AEGTS</name>
<keyword evidence="2" id="KW-1185">Reference proteome</keyword>
<evidence type="ECO:0000313" key="2">
    <source>
        <dbReference type="Proteomes" id="UP000015105"/>
    </source>
</evidence>
<proteinExistence type="predicted"/>
<reference evidence="1" key="4">
    <citation type="submission" date="2019-03" db="UniProtKB">
        <authorList>
            <consortium name="EnsemblPlants"/>
        </authorList>
    </citation>
    <scope>IDENTIFICATION</scope>
</reference>
<organism evidence="1 2">
    <name type="scientific">Aegilops tauschii subsp. strangulata</name>
    <name type="common">Goatgrass</name>
    <dbReference type="NCBI Taxonomy" id="200361"/>
    <lineage>
        <taxon>Eukaryota</taxon>
        <taxon>Viridiplantae</taxon>
        <taxon>Streptophyta</taxon>
        <taxon>Embryophyta</taxon>
        <taxon>Tracheophyta</taxon>
        <taxon>Spermatophyta</taxon>
        <taxon>Magnoliopsida</taxon>
        <taxon>Liliopsida</taxon>
        <taxon>Poales</taxon>
        <taxon>Poaceae</taxon>
        <taxon>BOP clade</taxon>
        <taxon>Pooideae</taxon>
        <taxon>Triticodae</taxon>
        <taxon>Triticeae</taxon>
        <taxon>Triticinae</taxon>
        <taxon>Aegilops</taxon>
    </lineage>
</organism>
<dbReference type="AlphaFoldDB" id="A0A453DCT0"/>
<evidence type="ECO:0000313" key="1">
    <source>
        <dbReference type="EnsemblPlants" id="AET2Gv21191300.33"/>
    </source>
</evidence>
<protein>
    <submittedName>
        <fullName evidence="1">Uncharacterized protein</fullName>
    </submittedName>
</protein>
<dbReference type="EnsemblPlants" id="AET2Gv21191300.33">
    <property type="protein sequence ID" value="AET2Gv21191300.33"/>
    <property type="gene ID" value="AET2Gv21191300"/>
</dbReference>
<reference evidence="1" key="5">
    <citation type="journal article" date="2021" name="G3 (Bethesda)">
        <title>Aegilops tauschii genome assembly Aet v5.0 features greater sequence contiguity and improved annotation.</title>
        <authorList>
            <person name="Wang L."/>
            <person name="Zhu T."/>
            <person name="Rodriguez J.C."/>
            <person name="Deal K.R."/>
            <person name="Dubcovsky J."/>
            <person name="McGuire P.E."/>
            <person name="Lux T."/>
            <person name="Spannagl M."/>
            <person name="Mayer K.F.X."/>
            <person name="Baldrich P."/>
            <person name="Meyers B.C."/>
            <person name="Huo N."/>
            <person name="Gu Y.Q."/>
            <person name="Zhou H."/>
            <person name="Devos K.M."/>
            <person name="Bennetzen J.L."/>
            <person name="Unver T."/>
            <person name="Budak H."/>
            <person name="Gulick P.J."/>
            <person name="Galiba G."/>
            <person name="Kalapos B."/>
            <person name="Nelson D.R."/>
            <person name="Li P."/>
            <person name="You F.M."/>
            <person name="Luo M.C."/>
            <person name="Dvorak J."/>
        </authorList>
    </citation>
    <scope>NUCLEOTIDE SEQUENCE [LARGE SCALE GENOMIC DNA]</scope>
    <source>
        <strain evidence="1">cv. AL8/78</strain>
    </source>
</reference>
<sequence length="83" mass="9166">MSSKTLCNINQFVRTVCGTITSISLQGLKELMVSPMASTMYSSRKSNVSDRDNMKNWWSAVSACSNRLIMVAAMVVPTMDLLI</sequence>
<reference evidence="1" key="3">
    <citation type="journal article" date="2017" name="Nature">
        <title>Genome sequence of the progenitor of the wheat D genome Aegilops tauschii.</title>
        <authorList>
            <person name="Luo M.C."/>
            <person name="Gu Y.Q."/>
            <person name="Puiu D."/>
            <person name="Wang H."/>
            <person name="Twardziok S.O."/>
            <person name="Deal K.R."/>
            <person name="Huo N."/>
            <person name="Zhu T."/>
            <person name="Wang L."/>
            <person name="Wang Y."/>
            <person name="McGuire P.E."/>
            <person name="Liu S."/>
            <person name="Long H."/>
            <person name="Ramasamy R.K."/>
            <person name="Rodriguez J.C."/>
            <person name="Van S.L."/>
            <person name="Yuan L."/>
            <person name="Wang Z."/>
            <person name="Xia Z."/>
            <person name="Xiao L."/>
            <person name="Anderson O.D."/>
            <person name="Ouyang S."/>
            <person name="Liang Y."/>
            <person name="Zimin A.V."/>
            <person name="Pertea G."/>
            <person name="Qi P."/>
            <person name="Bennetzen J.L."/>
            <person name="Dai X."/>
            <person name="Dawson M.W."/>
            <person name="Muller H.G."/>
            <person name="Kugler K."/>
            <person name="Rivarola-Duarte L."/>
            <person name="Spannagl M."/>
            <person name="Mayer K.F.X."/>
            <person name="Lu F.H."/>
            <person name="Bevan M.W."/>
            <person name="Leroy P."/>
            <person name="Li P."/>
            <person name="You F.M."/>
            <person name="Sun Q."/>
            <person name="Liu Z."/>
            <person name="Lyons E."/>
            <person name="Wicker T."/>
            <person name="Salzberg S.L."/>
            <person name="Devos K.M."/>
            <person name="Dvorak J."/>
        </authorList>
    </citation>
    <scope>NUCLEOTIDE SEQUENCE [LARGE SCALE GENOMIC DNA]</scope>
    <source>
        <strain evidence="1">cv. AL8/78</strain>
    </source>
</reference>
<reference evidence="2" key="2">
    <citation type="journal article" date="2017" name="Nat. Plants">
        <title>The Aegilops tauschii genome reveals multiple impacts of transposons.</title>
        <authorList>
            <person name="Zhao G."/>
            <person name="Zou C."/>
            <person name="Li K."/>
            <person name="Wang K."/>
            <person name="Li T."/>
            <person name="Gao L."/>
            <person name="Zhang X."/>
            <person name="Wang H."/>
            <person name="Yang Z."/>
            <person name="Liu X."/>
            <person name="Jiang W."/>
            <person name="Mao L."/>
            <person name="Kong X."/>
            <person name="Jiao Y."/>
            <person name="Jia J."/>
        </authorList>
    </citation>
    <scope>NUCLEOTIDE SEQUENCE [LARGE SCALE GENOMIC DNA]</scope>
    <source>
        <strain evidence="2">cv. AL8/78</strain>
    </source>
</reference>